<keyword evidence="2" id="KW-0732">Signal</keyword>
<dbReference type="AlphaFoldDB" id="A0A2P4R7Y5"/>
<name>A0A2P4R7Y5_9LACO</name>
<evidence type="ECO:0000256" key="1">
    <source>
        <dbReference type="SAM" id="MobiDB-lite"/>
    </source>
</evidence>
<gene>
    <name evidence="3" type="ORF">C2R26_03220</name>
</gene>
<evidence type="ECO:0000256" key="2">
    <source>
        <dbReference type="SAM" id="SignalP"/>
    </source>
</evidence>
<feature type="chain" id="PRO_5015158787" description="WxL domain-containing protein" evidence="2">
    <location>
        <begin position="40"/>
        <end position="771"/>
    </location>
</feature>
<feature type="compositionally biased region" description="Polar residues" evidence="1">
    <location>
        <begin position="433"/>
        <end position="457"/>
    </location>
</feature>
<proteinExistence type="predicted"/>
<reference evidence="3" key="1">
    <citation type="submission" date="2018-01" db="EMBL/GenBank/DDBJ databases">
        <title>Genome sequnecing of Lactobacillus formosensis KACC 18721.</title>
        <authorList>
            <person name="Kim S.-J."/>
            <person name="Heo J."/>
        </authorList>
    </citation>
    <scope>NUCLEOTIDE SEQUENCE</scope>
    <source>
        <strain evidence="3">KACC 18721</strain>
    </source>
</reference>
<organism evidence="3">
    <name type="scientific">Companilactobacillus formosensis</name>
    <dbReference type="NCBI Taxonomy" id="1617889"/>
    <lineage>
        <taxon>Bacteria</taxon>
        <taxon>Bacillati</taxon>
        <taxon>Bacillota</taxon>
        <taxon>Bacilli</taxon>
        <taxon>Lactobacillales</taxon>
        <taxon>Lactobacillaceae</taxon>
        <taxon>Companilactobacillus</taxon>
    </lineage>
</organism>
<evidence type="ECO:0008006" key="4">
    <source>
        <dbReference type="Google" id="ProtNLM"/>
    </source>
</evidence>
<feature type="region of interest" description="Disordered" evidence="1">
    <location>
        <begin position="429"/>
        <end position="467"/>
    </location>
</feature>
<protein>
    <recommendedName>
        <fullName evidence="4">WxL domain-containing protein</fullName>
    </recommendedName>
</protein>
<evidence type="ECO:0000313" key="3">
    <source>
        <dbReference type="EMBL" id="POH37374.1"/>
    </source>
</evidence>
<comment type="caution">
    <text evidence="3">The sequence shown here is derived from an EMBL/GenBank/DDBJ whole genome shotgun (WGS) entry which is preliminary data.</text>
</comment>
<accession>A0A2P4R7Y5</accession>
<sequence length="771" mass="82896">MGLESATFGKIERKISIIIFLLVLLMGSFLSFAPTAVQAASVSAPINVDKSKKTSSIADQMLQASTQANTQRSTDVSSLTSPFNSDIKPASDLVTALTTPLSVLVNSDGVTYGPLSDNGLGRLKANVSYLMMAYINTDNVNANDTKNQLQVASTTQITAVDNNGNPTAGFSRAEFKDGNGDALVLDDNGQQIKPVSINNKSGSATLSNLTRDSVTLKYNNRSNTYGSNVNNQPLDPGPAAAAQVRVYFGLGQWGTILIPAAQVSASIQTDQIFNNTSVDFEVSPALLKATIQDTINNLKKKYANSDNYKDLSIDNNIKINWKIWASTQKNGVSVGYQDFDNGIQNLYDTNKDPDNDAEYSEGLNKSASQFTHQFYRADNNHNPIGNETQGSPVYVFADISLGYTYKTPGLTIWSDWKTKNGKSQVRLDGWTVSPANTPTNTDDLPEVTGTSGINDTSEPTKDQEVDTQSGLAKGVLDPKANDNITYTSKIHVDVNHTGSSSGTIDDGVYKTEIPSDMTIDENSINIEAMNYSFYPEKLHVSETADPNDATKKILKISGIELTADATQSGGTIDYTMTFNGTAGSNTKSIDFTPTFDGTGGQTIDDQGTVKPLPIKQVSMTPNYIHYSNQPEGKLEMTPHDIYFGAINSYIGQSSIKHRVTPTAGSNILDVSDNRSSKPATTLTISADNLTLDGLANGSVFPGALTYFDKSGNQTVLTKDNPIPIAHTSDGESIPSINWSENEGLLLKLNRASAIPKGTYKSTVTWTATNSL</sequence>
<dbReference type="EMBL" id="PPWZ01000020">
    <property type="protein sequence ID" value="POH37374.1"/>
    <property type="molecule type" value="Genomic_DNA"/>
</dbReference>
<feature type="signal peptide" evidence="2">
    <location>
        <begin position="1"/>
        <end position="39"/>
    </location>
</feature>